<dbReference type="PANTHER" id="PTHR43918">
    <property type="entry name" value="ACETYLCHOLINESTERASE"/>
    <property type="match status" value="1"/>
</dbReference>
<dbReference type="InterPro" id="IPR050654">
    <property type="entry name" value="AChE-related_enzymes"/>
</dbReference>
<comment type="similarity">
    <text evidence="1 3">Belongs to the type-B carboxylesterase/lipase family.</text>
</comment>
<evidence type="ECO:0000256" key="2">
    <source>
        <dbReference type="ARBA" id="ARBA00022801"/>
    </source>
</evidence>
<gene>
    <name evidence="5" type="ORF">B0A48_01156</name>
</gene>
<dbReference type="InterPro" id="IPR002018">
    <property type="entry name" value="CarbesteraseB"/>
</dbReference>
<reference evidence="6" key="1">
    <citation type="submission" date="2017-03" db="EMBL/GenBank/DDBJ databases">
        <title>Genomes of endolithic fungi from Antarctica.</title>
        <authorList>
            <person name="Coleine C."/>
            <person name="Masonjones S."/>
            <person name="Stajich J.E."/>
        </authorList>
    </citation>
    <scope>NUCLEOTIDE SEQUENCE [LARGE SCALE GENOMIC DNA]</scope>
    <source>
        <strain evidence="6">CCFEE 5527</strain>
    </source>
</reference>
<proteinExistence type="inferred from homology"/>
<keyword evidence="6" id="KW-1185">Reference proteome</keyword>
<dbReference type="InParanoid" id="A0A1V8TSF1"/>
<organism evidence="5 6">
    <name type="scientific">Cryoendolithus antarcticus</name>
    <dbReference type="NCBI Taxonomy" id="1507870"/>
    <lineage>
        <taxon>Eukaryota</taxon>
        <taxon>Fungi</taxon>
        <taxon>Dikarya</taxon>
        <taxon>Ascomycota</taxon>
        <taxon>Pezizomycotina</taxon>
        <taxon>Dothideomycetes</taxon>
        <taxon>Dothideomycetidae</taxon>
        <taxon>Cladosporiales</taxon>
        <taxon>Cladosporiaceae</taxon>
        <taxon>Cryoendolithus</taxon>
    </lineage>
</organism>
<dbReference type="Proteomes" id="UP000192596">
    <property type="component" value="Unassembled WGS sequence"/>
</dbReference>
<accession>A0A1V8TSF1</accession>
<dbReference type="InterPro" id="IPR019826">
    <property type="entry name" value="Carboxylesterase_B_AS"/>
</dbReference>
<dbReference type="STRING" id="1507870.A0A1V8TSF1"/>
<keyword evidence="2 3" id="KW-0378">Hydrolase</keyword>
<sequence>MLTILASLLAVASAAPNGPSGSWHGWHGGNGGYGGGGNKGGAPSASIKNGTVTGLHSSTYNQDYFLGVPYAQPPTGENRFRIPQSINATYGTYAATEYAPSCVGYGGDELTYPLSEDCLYLNVVRPSGYEHQKLPIGFWIHGGGLVMGGSRDLRYNLSFIVENSVKIGKPIIGVSINYRKQGWGFLASEQVSGAGATNIGFRDQRLALHWVQENIAAFGGDASKVTIWGESAGALSVGTHLVAYNGRDDKLFSGAIMESGNPVNYNAFKSVIDYQPIYDRLVNATGCNNAIDTLNCIRLASFDSINNFFNSTAGSGWNPIVDGDFIARWGSEQLAEGAFVKVPIIDGANSDEGGSFGPPGLNTTAKFVAAATNVSSRGTVIPPQFSDELLAAYPVEPDYFIPSVQESGPASSDADAQQRRTNAYYGDLVFIANRRGAVEAWTEYGVPAYSYRFNTLPNGLTIVAHFQEVAFVFDNLQGLGYGYPWGSKPPFAGKPQTYTDLAFLMSSSWASFIHDGNPNFSQGKPSGLAKTPDWPVYSLSNPENIVFDVNVTGVANVEPDTFRKEGIQFILDHNLLYHSSLHVLAAKETTAQATLKAF</sequence>
<evidence type="ECO:0000313" key="6">
    <source>
        <dbReference type="Proteomes" id="UP000192596"/>
    </source>
</evidence>
<evidence type="ECO:0000256" key="3">
    <source>
        <dbReference type="RuleBase" id="RU361235"/>
    </source>
</evidence>
<dbReference type="InterPro" id="IPR029058">
    <property type="entry name" value="AB_hydrolase_fold"/>
</dbReference>
<dbReference type="InterPro" id="IPR019819">
    <property type="entry name" value="Carboxylesterase_B_CS"/>
</dbReference>
<dbReference type="PROSITE" id="PS00122">
    <property type="entry name" value="CARBOXYLESTERASE_B_1"/>
    <property type="match status" value="1"/>
</dbReference>
<dbReference type="PROSITE" id="PS00941">
    <property type="entry name" value="CARBOXYLESTERASE_B_2"/>
    <property type="match status" value="1"/>
</dbReference>
<dbReference type="SUPFAM" id="SSF53474">
    <property type="entry name" value="alpha/beta-Hydrolases"/>
    <property type="match status" value="1"/>
</dbReference>
<evidence type="ECO:0000259" key="4">
    <source>
        <dbReference type="Pfam" id="PF00135"/>
    </source>
</evidence>
<evidence type="ECO:0000313" key="5">
    <source>
        <dbReference type="EMBL" id="OQO14280.1"/>
    </source>
</evidence>
<dbReference type="Gene3D" id="3.40.50.1820">
    <property type="entry name" value="alpha/beta hydrolase"/>
    <property type="match status" value="1"/>
</dbReference>
<dbReference type="AlphaFoldDB" id="A0A1V8TSF1"/>
<evidence type="ECO:0000256" key="1">
    <source>
        <dbReference type="ARBA" id="ARBA00005964"/>
    </source>
</evidence>
<dbReference type="EC" id="3.1.1.-" evidence="3"/>
<dbReference type="PANTHER" id="PTHR43918:SF4">
    <property type="entry name" value="CARBOXYLIC ESTER HYDROLASE"/>
    <property type="match status" value="1"/>
</dbReference>
<protein>
    <recommendedName>
        <fullName evidence="3">Carboxylic ester hydrolase</fullName>
        <ecNumber evidence="3">3.1.1.-</ecNumber>
    </recommendedName>
</protein>
<dbReference type="Pfam" id="PF00135">
    <property type="entry name" value="COesterase"/>
    <property type="match status" value="1"/>
</dbReference>
<feature type="domain" description="Carboxylesterase type B" evidence="4">
    <location>
        <begin position="43"/>
        <end position="543"/>
    </location>
</feature>
<comment type="caution">
    <text evidence="5">The sequence shown here is derived from an EMBL/GenBank/DDBJ whole genome shotgun (WGS) entry which is preliminary data.</text>
</comment>
<dbReference type="GO" id="GO:0052689">
    <property type="term" value="F:carboxylic ester hydrolase activity"/>
    <property type="evidence" value="ECO:0007669"/>
    <property type="project" value="TreeGrafter"/>
</dbReference>
<name>A0A1V8TSF1_9PEZI</name>
<dbReference type="EMBL" id="NAJO01000002">
    <property type="protein sequence ID" value="OQO14280.1"/>
    <property type="molecule type" value="Genomic_DNA"/>
</dbReference>
<dbReference type="OrthoDB" id="408631at2759"/>